<dbReference type="GO" id="GO:0003677">
    <property type="term" value="F:DNA binding"/>
    <property type="evidence" value="ECO:0007669"/>
    <property type="project" value="InterPro"/>
</dbReference>
<dbReference type="AlphaFoldDB" id="A0A4S4BR81"/>
<dbReference type="InterPro" id="IPR013325">
    <property type="entry name" value="RNA_pol_sigma_r2"/>
</dbReference>
<evidence type="ECO:0000259" key="6">
    <source>
        <dbReference type="Pfam" id="PF08281"/>
    </source>
</evidence>
<organism evidence="7 8">
    <name type="scientific">Cohnella fermenti</name>
    <dbReference type="NCBI Taxonomy" id="2565925"/>
    <lineage>
        <taxon>Bacteria</taxon>
        <taxon>Bacillati</taxon>
        <taxon>Bacillota</taxon>
        <taxon>Bacilli</taxon>
        <taxon>Bacillales</taxon>
        <taxon>Paenibacillaceae</taxon>
        <taxon>Cohnella</taxon>
    </lineage>
</organism>
<name>A0A4S4BR81_9BACL</name>
<dbReference type="PANTHER" id="PTHR43133">
    <property type="entry name" value="RNA POLYMERASE ECF-TYPE SIGMA FACTO"/>
    <property type="match status" value="1"/>
</dbReference>
<proteinExistence type="inferred from homology"/>
<dbReference type="NCBIfam" id="TIGR02937">
    <property type="entry name" value="sigma70-ECF"/>
    <property type="match status" value="1"/>
</dbReference>
<dbReference type="Gene3D" id="1.10.1740.10">
    <property type="match status" value="1"/>
</dbReference>
<evidence type="ECO:0000256" key="1">
    <source>
        <dbReference type="ARBA" id="ARBA00010641"/>
    </source>
</evidence>
<evidence type="ECO:0000313" key="7">
    <source>
        <dbReference type="EMBL" id="THF76916.1"/>
    </source>
</evidence>
<protein>
    <submittedName>
        <fullName evidence="7">Sigma-70 family RNA polymerase sigma factor</fullName>
    </submittedName>
</protein>
<dbReference type="PANTHER" id="PTHR43133:SF51">
    <property type="entry name" value="RNA POLYMERASE SIGMA FACTOR"/>
    <property type="match status" value="1"/>
</dbReference>
<keyword evidence="2" id="KW-0805">Transcription regulation</keyword>
<dbReference type="EMBL" id="SSOB01000022">
    <property type="protein sequence ID" value="THF76916.1"/>
    <property type="molecule type" value="Genomic_DNA"/>
</dbReference>
<keyword evidence="3" id="KW-0731">Sigma factor</keyword>
<dbReference type="InterPro" id="IPR036388">
    <property type="entry name" value="WH-like_DNA-bd_sf"/>
</dbReference>
<dbReference type="OrthoDB" id="9782703at2"/>
<comment type="similarity">
    <text evidence="1">Belongs to the sigma-70 factor family. ECF subfamily.</text>
</comment>
<reference evidence="7 8" key="1">
    <citation type="submission" date="2019-04" db="EMBL/GenBank/DDBJ databases">
        <title>Cohnella sp. nov. isolated from preserved vegetables.</title>
        <authorList>
            <person name="Lin S.-Y."/>
            <person name="Hung M.-H."/>
            <person name="Young C.-C."/>
        </authorList>
    </citation>
    <scope>NUCLEOTIDE SEQUENCE [LARGE SCALE GENOMIC DNA]</scope>
    <source>
        <strain evidence="7 8">CC-MHH1044</strain>
    </source>
</reference>
<dbReference type="InterPro" id="IPR013324">
    <property type="entry name" value="RNA_pol_sigma_r3/r4-like"/>
</dbReference>
<gene>
    <name evidence="7" type="ORF">E6C55_17800</name>
</gene>
<dbReference type="SUPFAM" id="SSF88946">
    <property type="entry name" value="Sigma2 domain of RNA polymerase sigma factors"/>
    <property type="match status" value="1"/>
</dbReference>
<dbReference type="GO" id="GO:0006352">
    <property type="term" value="P:DNA-templated transcription initiation"/>
    <property type="evidence" value="ECO:0007669"/>
    <property type="project" value="InterPro"/>
</dbReference>
<dbReference type="Gene3D" id="1.10.10.10">
    <property type="entry name" value="Winged helix-like DNA-binding domain superfamily/Winged helix DNA-binding domain"/>
    <property type="match status" value="1"/>
</dbReference>
<dbReference type="Pfam" id="PF04542">
    <property type="entry name" value="Sigma70_r2"/>
    <property type="match status" value="1"/>
</dbReference>
<dbReference type="InterPro" id="IPR013249">
    <property type="entry name" value="RNA_pol_sigma70_r4_t2"/>
</dbReference>
<accession>A0A4S4BR81</accession>
<dbReference type="Pfam" id="PF08281">
    <property type="entry name" value="Sigma70_r4_2"/>
    <property type="match status" value="1"/>
</dbReference>
<dbReference type="InterPro" id="IPR007627">
    <property type="entry name" value="RNA_pol_sigma70_r2"/>
</dbReference>
<dbReference type="Proteomes" id="UP000310636">
    <property type="component" value="Unassembled WGS sequence"/>
</dbReference>
<evidence type="ECO:0000259" key="5">
    <source>
        <dbReference type="Pfam" id="PF04542"/>
    </source>
</evidence>
<sequence>MTIEEQVRAAQRGDDQAFYGLIHAERQRLFRIACTYLKNEEDAVEAIQETTYRAYLKLGKLREPRFFHTWLIRILIHYCLDERKRRRRMLPVDEVPERLSREVDLAGRIGLGMEIDNLKPKLRHVILLKYYEDMTLSEISRLLEKPEGTVKTWLHQALKQLRAACGGEGGEEHA</sequence>
<evidence type="ECO:0000313" key="8">
    <source>
        <dbReference type="Proteomes" id="UP000310636"/>
    </source>
</evidence>
<dbReference type="InterPro" id="IPR039425">
    <property type="entry name" value="RNA_pol_sigma-70-like"/>
</dbReference>
<dbReference type="SUPFAM" id="SSF88659">
    <property type="entry name" value="Sigma3 and sigma4 domains of RNA polymerase sigma factors"/>
    <property type="match status" value="1"/>
</dbReference>
<feature type="domain" description="RNA polymerase sigma factor 70 region 4 type 2" evidence="6">
    <location>
        <begin position="114"/>
        <end position="161"/>
    </location>
</feature>
<evidence type="ECO:0000256" key="3">
    <source>
        <dbReference type="ARBA" id="ARBA00023082"/>
    </source>
</evidence>
<feature type="domain" description="RNA polymerase sigma-70 region 2" evidence="5">
    <location>
        <begin position="21"/>
        <end position="88"/>
    </location>
</feature>
<comment type="caution">
    <text evidence="7">The sequence shown here is derived from an EMBL/GenBank/DDBJ whole genome shotgun (WGS) entry which is preliminary data.</text>
</comment>
<dbReference type="InterPro" id="IPR014284">
    <property type="entry name" value="RNA_pol_sigma-70_dom"/>
</dbReference>
<keyword evidence="4" id="KW-0804">Transcription</keyword>
<evidence type="ECO:0000256" key="2">
    <source>
        <dbReference type="ARBA" id="ARBA00023015"/>
    </source>
</evidence>
<dbReference type="GO" id="GO:0016987">
    <property type="term" value="F:sigma factor activity"/>
    <property type="evidence" value="ECO:0007669"/>
    <property type="project" value="UniProtKB-KW"/>
</dbReference>
<dbReference type="RefSeq" id="WP_136371163.1">
    <property type="nucleotide sequence ID" value="NZ_SSOB01000022.1"/>
</dbReference>
<evidence type="ECO:0000256" key="4">
    <source>
        <dbReference type="ARBA" id="ARBA00023163"/>
    </source>
</evidence>
<dbReference type="CDD" id="cd06171">
    <property type="entry name" value="Sigma70_r4"/>
    <property type="match status" value="1"/>
</dbReference>
<keyword evidence="8" id="KW-1185">Reference proteome</keyword>